<evidence type="ECO:0000259" key="1">
    <source>
        <dbReference type="Pfam" id="PF08928"/>
    </source>
</evidence>
<dbReference type="Pfam" id="PF08928">
    <property type="entry name" value="PoNi_N"/>
    <property type="match status" value="1"/>
</dbReference>
<dbReference type="InterPro" id="IPR028983">
    <property type="entry name" value="PA2201-like_C"/>
</dbReference>
<dbReference type="Proteomes" id="UP001195660">
    <property type="component" value="Unassembled WGS sequence"/>
</dbReference>
<reference evidence="3 4" key="1">
    <citation type="submission" date="2019-11" db="EMBL/GenBank/DDBJ databases">
        <title>Novel Deefgea species.</title>
        <authorList>
            <person name="Han J.-H."/>
        </authorList>
    </citation>
    <scope>NUCLEOTIDE SEQUENCE [LARGE SCALE GENOMIC DNA]</scope>
    <source>
        <strain evidence="3 4">LMG 24817</strain>
    </source>
</reference>
<dbReference type="Gene3D" id="1.10.3920.10">
    <property type="entry name" value="PA2201 C-terminal domain-like"/>
    <property type="match status" value="1"/>
</dbReference>
<dbReference type="RefSeq" id="WP_203569708.1">
    <property type="nucleotide sequence ID" value="NZ_WOFE01000001.1"/>
</dbReference>
<sequence length="287" mass="33492">MIRSPLGTQAYWDKWVKFTQEVIQEKFELLGKPSVNPLYDPQYSFDLAVQHLKLILRQYSRGDNIIELNLSFKGLLDAWELSNKLTDELFAKENITKCRDWTFNLNDLNHYIFCFWLIGLALLLEIPDEQWQRLLRLVGGEGEGEDVLLDRVIATRSPERKIGMKLCQDRPYPRLLAAIKAPQEQQAGLLYDFVDHWYSELNRHGKQQPYWYEYGNPDFAPFEGGLYFGRWCIEAAVVAKVFGINDSLCLGHEHYPGDLLRPDEPSTHRARIEPETKKSWLARLCGR</sequence>
<comment type="caution">
    <text evidence="3">The sequence shown here is derived from an EMBL/GenBank/DDBJ whole genome shotgun (WGS) entry which is preliminary data.</text>
</comment>
<accession>A0ABS2C8D1</accession>
<proteinExistence type="predicted"/>
<dbReference type="SUPFAM" id="SSF140731">
    <property type="entry name" value="PA2201 C-terminal domain-like"/>
    <property type="match status" value="1"/>
</dbReference>
<dbReference type="InterPro" id="IPR015025">
    <property type="entry name" value="PoNi_C"/>
</dbReference>
<dbReference type="InterPro" id="IPR015024">
    <property type="entry name" value="PoNi_N"/>
</dbReference>
<evidence type="ECO:0000313" key="3">
    <source>
        <dbReference type="EMBL" id="MBM5570405.1"/>
    </source>
</evidence>
<feature type="domain" description="PoNi C-terminal" evidence="2">
    <location>
        <begin position="145"/>
        <end position="259"/>
    </location>
</feature>
<dbReference type="Pfam" id="PF08929">
    <property type="entry name" value="PoNi_C"/>
    <property type="match status" value="1"/>
</dbReference>
<organism evidence="3 4">
    <name type="scientific">Deefgea chitinilytica</name>
    <dbReference type="NCBI Taxonomy" id="570276"/>
    <lineage>
        <taxon>Bacteria</taxon>
        <taxon>Pseudomonadati</taxon>
        <taxon>Pseudomonadota</taxon>
        <taxon>Betaproteobacteria</taxon>
        <taxon>Neisseriales</taxon>
        <taxon>Chitinibacteraceae</taxon>
        <taxon>Deefgea</taxon>
    </lineage>
</organism>
<dbReference type="EMBL" id="WOFE01000001">
    <property type="protein sequence ID" value="MBM5570405.1"/>
    <property type="molecule type" value="Genomic_DNA"/>
</dbReference>
<feature type="domain" description="PoNi N-terminal" evidence="1">
    <location>
        <begin position="3"/>
        <end position="135"/>
    </location>
</feature>
<evidence type="ECO:0000259" key="2">
    <source>
        <dbReference type="Pfam" id="PF08929"/>
    </source>
</evidence>
<keyword evidence="4" id="KW-1185">Reference proteome</keyword>
<evidence type="ECO:0000313" key="4">
    <source>
        <dbReference type="Proteomes" id="UP001195660"/>
    </source>
</evidence>
<name>A0ABS2C8D1_9NEIS</name>
<protein>
    <submittedName>
        <fullName evidence="3">DUF1911 domain-containing protein</fullName>
    </submittedName>
</protein>
<gene>
    <name evidence="3" type="ORF">GM173_02305</name>
</gene>